<feature type="domain" description="Ig-like" evidence="1">
    <location>
        <begin position="59"/>
        <end position="150"/>
    </location>
</feature>
<dbReference type="InterPro" id="IPR003599">
    <property type="entry name" value="Ig_sub"/>
</dbReference>
<feature type="domain" description="Ig-like" evidence="1">
    <location>
        <begin position="160"/>
        <end position="216"/>
    </location>
</feature>
<dbReference type="InterPro" id="IPR013098">
    <property type="entry name" value="Ig_I-set"/>
</dbReference>
<dbReference type="InterPro" id="IPR007110">
    <property type="entry name" value="Ig-like_dom"/>
</dbReference>
<dbReference type="SUPFAM" id="SSF52540">
    <property type="entry name" value="P-loop containing nucleoside triphosphate hydrolases"/>
    <property type="match status" value="1"/>
</dbReference>
<dbReference type="SMART" id="SM00409">
    <property type="entry name" value="IG"/>
    <property type="match status" value="2"/>
</dbReference>
<dbReference type="Gene3D" id="3.40.50.300">
    <property type="entry name" value="P-loop containing nucleotide triphosphate hydrolases"/>
    <property type="match status" value="1"/>
</dbReference>
<name>A0A6J2W783_CHACN</name>
<dbReference type="GeneID" id="115821635"/>
<evidence type="ECO:0000313" key="2">
    <source>
        <dbReference type="Proteomes" id="UP000504632"/>
    </source>
</evidence>
<dbReference type="PANTHER" id="PTHR14241:SF1">
    <property type="entry name" value="INTERFERON-INDUCED PROTEIN 44-RELATED"/>
    <property type="match status" value="1"/>
</dbReference>
<dbReference type="AlphaFoldDB" id="A0A6J2W783"/>
<dbReference type="RefSeq" id="XP_030641300.1">
    <property type="nucleotide sequence ID" value="XM_030785440.1"/>
</dbReference>
<dbReference type="InterPro" id="IPR013783">
    <property type="entry name" value="Ig-like_fold"/>
</dbReference>
<dbReference type="OrthoDB" id="25620at2759"/>
<dbReference type="InParanoid" id="A0A6J2W783"/>
<dbReference type="SMART" id="SM00408">
    <property type="entry name" value="IGc2"/>
    <property type="match status" value="2"/>
</dbReference>
<dbReference type="FunCoup" id="A0A6J2W783">
    <property type="interactions" value="2"/>
</dbReference>
<accession>A0A6J2W783</accession>
<dbReference type="InterPro" id="IPR003598">
    <property type="entry name" value="Ig_sub2"/>
</dbReference>
<dbReference type="GO" id="GO:0006955">
    <property type="term" value="P:immune response"/>
    <property type="evidence" value="ECO:0007669"/>
    <property type="project" value="TreeGrafter"/>
</dbReference>
<dbReference type="CDD" id="cd00882">
    <property type="entry name" value="Ras_like_GTPase"/>
    <property type="match status" value="1"/>
</dbReference>
<proteinExistence type="predicted"/>
<dbReference type="InterPro" id="IPR027417">
    <property type="entry name" value="P-loop_NTPase"/>
</dbReference>
<dbReference type="Gene3D" id="2.60.40.10">
    <property type="entry name" value="Immunoglobulins"/>
    <property type="match status" value="2"/>
</dbReference>
<gene>
    <name evidence="3" type="primary">LOC115821635</name>
</gene>
<dbReference type="Pfam" id="PF13927">
    <property type="entry name" value="Ig_3"/>
    <property type="match status" value="1"/>
</dbReference>
<evidence type="ECO:0000313" key="3">
    <source>
        <dbReference type="RefSeq" id="XP_030641300.1"/>
    </source>
</evidence>
<keyword evidence="2" id="KW-1185">Reference proteome</keyword>
<protein>
    <submittedName>
        <fullName evidence="3">Titin-like</fullName>
    </submittedName>
</protein>
<dbReference type="Proteomes" id="UP000504632">
    <property type="component" value="Chromosome 9"/>
</dbReference>
<dbReference type="PROSITE" id="PS50835">
    <property type="entry name" value="IG_LIKE"/>
    <property type="match status" value="2"/>
</dbReference>
<dbReference type="SUPFAM" id="SSF48726">
    <property type="entry name" value="Immunoglobulin"/>
    <property type="match status" value="2"/>
</dbReference>
<dbReference type="InterPro" id="IPR036179">
    <property type="entry name" value="Ig-like_dom_sf"/>
</dbReference>
<sequence>MIVVLFLIIQVPFKHIIMDLLGELQISAMGHEYIPFILDCHLLPRGSYPPKSHILHYGPSVKAKTVKPFVDVTVRGGHKVVLKCEANQNGATAKWLKNNKKVSEIPNVTITQNNKKLILTIKQDRRSDRGTYTCEVSGEKVMDIAPQVISTLQHQEVCIGAKITLSCEVDKSGATATWKKDGETLSQNERIKMCQRDRIFTLTIEKAKLADGGVYSIDCVKKHIGSVQCSARVTIKEEFDKPWRTFGGSKQDEVQEVKRMFEELCSLRPKEVPLRILVHGPPGAGKSSFINSIDSIFKGFISSGALADGIGGKSFTTRYRTFQFQRDEDWMPFVICDTKGLEEKGGMDTEVITKILQGHVKDKYKFHSDSTPSDQDRDYNPNPSLTDKVHCLVSVVPANTISLIEDDVFKKMRAIREAASDMGIPQVVIMTKVDDVCPLVKDDLKKIYRSAKVKEKIEVCHNALGVPMCFIYPVKNYHEENSLNPEVNHMLLDAVNSIMKLANDYMNALLSSFTG</sequence>
<evidence type="ECO:0000259" key="1">
    <source>
        <dbReference type="PROSITE" id="PS50835"/>
    </source>
</evidence>
<dbReference type="PANTHER" id="PTHR14241">
    <property type="entry name" value="INTERFERON-INDUCED PROTEIN 44"/>
    <property type="match status" value="1"/>
</dbReference>
<reference evidence="3" key="1">
    <citation type="submission" date="2025-08" db="UniProtKB">
        <authorList>
            <consortium name="RefSeq"/>
        </authorList>
    </citation>
    <scope>IDENTIFICATION</scope>
</reference>
<dbReference type="Pfam" id="PF07679">
    <property type="entry name" value="I-set"/>
    <property type="match status" value="1"/>
</dbReference>
<organism evidence="2 3">
    <name type="scientific">Chanos chanos</name>
    <name type="common">Milkfish</name>
    <name type="synonym">Mugil chanos</name>
    <dbReference type="NCBI Taxonomy" id="29144"/>
    <lineage>
        <taxon>Eukaryota</taxon>
        <taxon>Metazoa</taxon>
        <taxon>Chordata</taxon>
        <taxon>Craniata</taxon>
        <taxon>Vertebrata</taxon>
        <taxon>Euteleostomi</taxon>
        <taxon>Actinopterygii</taxon>
        <taxon>Neopterygii</taxon>
        <taxon>Teleostei</taxon>
        <taxon>Ostariophysi</taxon>
        <taxon>Gonorynchiformes</taxon>
        <taxon>Chanidae</taxon>
        <taxon>Chanos</taxon>
    </lineage>
</organism>